<dbReference type="GO" id="GO:0005886">
    <property type="term" value="C:plasma membrane"/>
    <property type="evidence" value="ECO:0007669"/>
    <property type="project" value="TreeGrafter"/>
</dbReference>
<evidence type="ECO:0000256" key="6">
    <source>
        <dbReference type="ARBA" id="ARBA00022777"/>
    </source>
</evidence>
<dbReference type="Gene3D" id="3.30.565.10">
    <property type="entry name" value="Histidine kinase-like ATPase, C-terminal domain"/>
    <property type="match status" value="1"/>
</dbReference>
<comment type="catalytic activity">
    <reaction evidence="1">
        <text>ATP + protein L-histidine = ADP + protein N-phospho-L-histidine.</text>
        <dbReference type="EC" id="2.7.13.3"/>
    </reaction>
</comment>
<keyword evidence="10" id="KW-1185">Reference proteome</keyword>
<dbReference type="InterPro" id="IPR005467">
    <property type="entry name" value="His_kinase_dom"/>
</dbReference>
<evidence type="ECO:0000256" key="5">
    <source>
        <dbReference type="ARBA" id="ARBA00022679"/>
    </source>
</evidence>
<gene>
    <name evidence="9" type="ORF">SAMN00017477_1723</name>
</gene>
<dbReference type="GO" id="GO:0004721">
    <property type="term" value="F:phosphoprotein phosphatase activity"/>
    <property type="evidence" value="ECO:0007669"/>
    <property type="project" value="TreeGrafter"/>
</dbReference>
<dbReference type="PANTHER" id="PTHR45453">
    <property type="entry name" value="PHOSPHATE REGULON SENSOR PROTEIN PHOR"/>
    <property type="match status" value="1"/>
</dbReference>
<evidence type="ECO:0000256" key="3">
    <source>
        <dbReference type="ARBA" id="ARBA00012438"/>
    </source>
</evidence>
<evidence type="ECO:0000256" key="1">
    <source>
        <dbReference type="ARBA" id="ARBA00000085"/>
    </source>
</evidence>
<dbReference type="SMART" id="SM00387">
    <property type="entry name" value="HATPase_c"/>
    <property type="match status" value="1"/>
</dbReference>
<dbReference type="Pfam" id="PF02518">
    <property type="entry name" value="HATPase_c"/>
    <property type="match status" value="1"/>
</dbReference>
<dbReference type="InterPro" id="IPR050351">
    <property type="entry name" value="BphY/WalK/GraS-like"/>
</dbReference>
<dbReference type="InterPro" id="IPR036890">
    <property type="entry name" value="HATPase_C_sf"/>
</dbReference>
<keyword evidence="4" id="KW-0597">Phosphoprotein</keyword>
<dbReference type="SUPFAM" id="SSF47384">
    <property type="entry name" value="Homodimeric domain of signal transducing histidine kinase"/>
    <property type="match status" value="1"/>
</dbReference>
<dbReference type="GO" id="GO:0000155">
    <property type="term" value="F:phosphorelay sensor kinase activity"/>
    <property type="evidence" value="ECO:0007669"/>
    <property type="project" value="InterPro"/>
</dbReference>
<dbReference type="InterPro" id="IPR036097">
    <property type="entry name" value="HisK_dim/P_sf"/>
</dbReference>
<keyword evidence="7" id="KW-0902">Two-component regulatory system</keyword>
<dbReference type="InterPro" id="IPR003594">
    <property type="entry name" value="HATPase_dom"/>
</dbReference>
<comment type="subcellular location">
    <subcellularLocation>
        <location evidence="2">Membrane</location>
    </subcellularLocation>
</comment>
<evidence type="ECO:0000313" key="9">
    <source>
        <dbReference type="EMBL" id="SMB90940.1"/>
    </source>
</evidence>
<dbReference type="Pfam" id="PF00512">
    <property type="entry name" value="HisKA"/>
    <property type="match status" value="1"/>
</dbReference>
<keyword evidence="5" id="KW-0808">Transferase</keyword>
<evidence type="ECO:0000256" key="4">
    <source>
        <dbReference type="ARBA" id="ARBA00022553"/>
    </source>
</evidence>
<dbReference type="InterPro" id="IPR004358">
    <property type="entry name" value="Sig_transdc_His_kin-like_C"/>
</dbReference>
<keyword evidence="6" id="KW-0418">Kinase</keyword>
<accession>A0A1W1VCN0</accession>
<sequence length="290" mass="34083">MEILIAILFGLSIYLFKTNLDMRKELKSFLQTLNNAIDGKEICTEYDEREISKLKSLLIKFINSNQVREQKVNIEKEKTKALISDISHQLKTPLANLQLYLELLEKNYSEEYIEVLKSEIHKLNFLIGSLVESSRLETDMIKLRRENVYLDELVKEVLKELEQNILEKDIEVNLEEESMAVELDRRWTKEAIHNLLENSIKYSPNGGRIAIRLFKSHIFYNLDITNDSENLNDMEKTQIFQRFYRGHNSRRKDGLGLGLFITKEIIEKQNGILSVESKDYKTTFRVDFPV</sequence>
<feature type="domain" description="Histidine kinase" evidence="8">
    <location>
        <begin position="85"/>
        <end position="290"/>
    </location>
</feature>
<evidence type="ECO:0000256" key="7">
    <source>
        <dbReference type="ARBA" id="ARBA00023012"/>
    </source>
</evidence>
<dbReference type="SUPFAM" id="SSF55874">
    <property type="entry name" value="ATPase domain of HSP90 chaperone/DNA topoisomerase II/histidine kinase"/>
    <property type="match status" value="1"/>
</dbReference>
<dbReference type="GO" id="GO:0016036">
    <property type="term" value="P:cellular response to phosphate starvation"/>
    <property type="evidence" value="ECO:0007669"/>
    <property type="project" value="TreeGrafter"/>
</dbReference>
<dbReference type="Gene3D" id="1.10.287.130">
    <property type="match status" value="1"/>
</dbReference>
<dbReference type="RefSeq" id="WP_084231263.1">
    <property type="nucleotide sequence ID" value="NZ_FWWR01000011.1"/>
</dbReference>
<evidence type="ECO:0000259" key="8">
    <source>
        <dbReference type="PROSITE" id="PS50109"/>
    </source>
</evidence>
<dbReference type="InterPro" id="IPR003661">
    <property type="entry name" value="HisK_dim/P_dom"/>
</dbReference>
<dbReference type="CDD" id="cd00075">
    <property type="entry name" value="HATPase"/>
    <property type="match status" value="1"/>
</dbReference>
<dbReference type="PANTHER" id="PTHR45453:SF1">
    <property type="entry name" value="PHOSPHATE REGULON SENSOR PROTEIN PHOR"/>
    <property type="match status" value="1"/>
</dbReference>
<dbReference type="AlphaFoldDB" id="A0A1W1VCN0"/>
<protein>
    <recommendedName>
        <fullName evidence="3">histidine kinase</fullName>
        <ecNumber evidence="3">2.7.13.3</ecNumber>
    </recommendedName>
</protein>
<dbReference type="STRING" id="573058.SAMN00017477_1723"/>
<dbReference type="PROSITE" id="PS50109">
    <property type="entry name" value="HIS_KIN"/>
    <property type="match status" value="1"/>
</dbReference>
<name>A0A1W1VCN0_PEPAS</name>
<dbReference type="EMBL" id="FWWR01000011">
    <property type="protein sequence ID" value="SMB90940.1"/>
    <property type="molecule type" value="Genomic_DNA"/>
</dbReference>
<reference evidence="10" key="1">
    <citation type="submission" date="2017-04" db="EMBL/GenBank/DDBJ databases">
        <authorList>
            <person name="Varghese N."/>
            <person name="Submissions S."/>
        </authorList>
    </citation>
    <scope>NUCLEOTIDE SEQUENCE [LARGE SCALE GENOMIC DNA]</scope>
    <source>
        <strain evidence="10">DSM 20463</strain>
    </source>
</reference>
<organism evidence="9 10">
    <name type="scientific">Peptoniphilus asaccharolyticus DSM 20463</name>
    <dbReference type="NCBI Taxonomy" id="573058"/>
    <lineage>
        <taxon>Bacteria</taxon>
        <taxon>Bacillati</taxon>
        <taxon>Bacillota</taxon>
        <taxon>Tissierellia</taxon>
        <taxon>Tissierellales</taxon>
        <taxon>Peptoniphilaceae</taxon>
        <taxon>Peptoniphilus</taxon>
    </lineage>
</organism>
<dbReference type="EC" id="2.7.13.3" evidence="3"/>
<dbReference type="OrthoDB" id="9773956at2"/>
<dbReference type="PRINTS" id="PR00344">
    <property type="entry name" value="BCTRLSENSOR"/>
</dbReference>
<dbReference type="Proteomes" id="UP000192368">
    <property type="component" value="Unassembled WGS sequence"/>
</dbReference>
<dbReference type="CDD" id="cd00082">
    <property type="entry name" value="HisKA"/>
    <property type="match status" value="1"/>
</dbReference>
<proteinExistence type="predicted"/>
<dbReference type="SMART" id="SM00388">
    <property type="entry name" value="HisKA"/>
    <property type="match status" value="1"/>
</dbReference>
<evidence type="ECO:0000256" key="2">
    <source>
        <dbReference type="ARBA" id="ARBA00004370"/>
    </source>
</evidence>
<evidence type="ECO:0000313" key="10">
    <source>
        <dbReference type="Proteomes" id="UP000192368"/>
    </source>
</evidence>